<evidence type="ECO:0000313" key="2">
    <source>
        <dbReference type="Proteomes" id="UP000814128"/>
    </source>
</evidence>
<organism evidence="1 2">
    <name type="scientific">Vararia minispora EC-137</name>
    <dbReference type="NCBI Taxonomy" id="1314806"/>
    <lineage>
        <taxon>Eukaryota</taxon>
        <taxon>Fungi</taxon>
        <taxon>Dikarya</taxon>
        <taxon>Basidiomycota</taxon>
        <taxon>Agaricomycotina</taxon>
        <taxon>Agaricomycetes</taxon>
        <taxon>Russulales</taxon>
        <taxon>Lachnocladiaceae</taxon>
        <taxon>Vararia</taxon>
    </lineage>
</organism>
<proteinExistence type="predicted"/>
<dbReference type="EMBL" id="MU273679">
    <property type="protein sequence ID" value="KAI0029389.1"/>
    <property type="molecule type" value="Genomic_DNA"/>
</dbReference>
<evidence type="ECO:0000313" key="1">
    <source>
        <dbReference type="EMBL" id="KAI0029389.1"/>
    </source>
</evidence>
<dbReference type="Proteomes" id="UP000814128">
    <property type="component" value="Unassembled WGS sequence"/>
</dbReference>
<sequence>MSLRSLLSQSRVLKPSAYGQPTPQSHPHLIQSGEVTPGIPAHEYERRRRMLMDDLPEGSVVLSLSAPVKYMSDAWSYKYRQASDFWYLTGFEEPNSAVVLRKSGGSRGYTMALYSTGHDTVREQWEGSFTSHVDIETIFGVDDARSIDDLATDLRKYISDASHVYFDLPPSISKRKSSGRSLLKLLQIGRSRTEVDMLLDNLPVSKRQSLAPLVGNLRAVKSKYEQAVMREAADISGRAHAKTMRFTEPGMSEGDLQAHFEYICARSGSQRPAYVPVVASGENALIIHYTKNHHLVRDGELVLMDAGCEYNGYASDISRTFPVSGRFTSPQAELYAAVLSAQKQLIDLCVAEDDVSMNDLHRRSVELLRVELSQIGFNLGAKTGVLERVLYPHYLTHPVGIDLHEATTYDRYKSIKEGMVLTIEPGIYVPHDDAFPSAFHGIGIRIEDEVLIGQHNPIVLSVAAPKEIVDVEGACQGALAFDAF</sequence>
<accession>A0ACB8QC24</accession>
<gene>
    <name evidence="1" type="ORF">K488DRAFT_80193</name>
</gene>
<reference evidence="1" key="1">
    <citation type="submission" date="2021-02" db="EMBL/GenBank/DDBJ databases">
        <authorList>
            <consortium name="DOE Joint Genome Institute"/>
            <person name="Ahrendt S."/>
            <person name="Looney B.P."/>
            <person name="Miyauchi S."/>
            <person name="Morin E."/>
            <person name="Drula E."/>
            <person name="Courty P.E."/>
            <person name="Chicoki N."/>
            <person name="Fauchery L."/>
            <person name="Kohler A."/>
            <person name="Kuo A."/>
            <person name="Labutti K."/>
            <person name="Pangilinan J."/>
            <person name="Lipzen A."/>
            <person name="Riley R."/>
            <person name="Andreopoulos W."/>
            <person name="He G."/>
            <person name="Johnson J."/>
            <person name="Barry K.W."/>
            <person name="Grigoriev I.V."/>
            <person name="Nagy L."/>
            <person name="Hibbett D."/>
            <person name="Henrissat B."/>
            <person name="Matheny P.B."/>
            <person name="Labbe J."/>
            <person name="Martin F."/>
        </authorList>
    </citation>
    <scope>NUCLEOTIDE SEQUENCE</scope>
    <source>
        <strain evidence="1">EC-137</strain>
    </source>
</reference>
<protein>
    <submittedName>
        <fullName evidence="1">Peptidase M24</fullName>
    </submittedName>
</protein>
<comment type="caution">
    <text evidence="1">The sequence shown here is derived from an EMBL/GenBank/DDBJ whole genome shotgun (WGS) entry which is preliminary data.</text>
</comment>
<name>A0ACB8QC24_9AGAM</name>
<keyword evidence="2" id="KW-1185">Reference proteome</keyword>
<reference evidence="1" key="2">
    <citation type="journal article" date="2022" name="New Phytol.">
        <title>Evolutionary transition to the ectomycorrhizal habit in the genomes of a hyperdiverse lineage of mushroom-forming fungi.</title>
        <authorList>
            <person name="Looney B."/>
            <person name="Miyauchi S."/>
            <person name="Morin E."/>
            <person name="Drula E."/>
            <person name="Courty P.E."/>
            <person name="Kohler A."/>
            <person name="Kuo A."/>
            <person name="LaButti K."/>
            <person name="Pangilinan J."/>
            <person name="Lipzen A."/>
            <person name="Riley R."/>
            <person name="Andreopoulos W."/>
            <person name="He G."/>
            <person name="Johnson J."/>
            <person name="Nolan M."/>
            <person name="Tritt A."/>
            <person name="Barry K.W."/>
            <person name="Grigoriev I.V."/>
            <person name="Nagy L.G."/>
            <person name="Hibbett D."/>
            <person name="Henrissat B."/>
            <person name="Matheny P.B."/>
            <person name="Labbe J."/>
            <person name="Martin F.M."/>
        </authorList>
    </citation>
    <scope>NUCLEOTIDE SEQUENCE</scope>
    <source>
        <strain evidence="1">EC-137</strain>
    </source>
</reference>